<evidence type="ECO:0000256" key="1">
    <source>
        <dbReference type="SAM" id="SignalP"/>
    </source>
</evidence>
<dbReference type="STRING" id="1027249.SAMN05216179_0053"/>
<protein>
    <submittedName>
        <fullName evidence="2">X-X-X-Leu-X-X-Gly heptad repeat-containing protein</fullName>
    </submittedName>
</protein>
<gene>
    <name evidence="2" type="ORF">SAMN05216179_0053</name>
</gene>
<dbReference type="OrthoDB" id="9815841at2"/>
<evidence type="ECO:0000313" key="3">
    <source>
        <dbReference type="Proteomes" id="UP000184184"/>
    </source>
</evidence>
<keyword evidence="1" id="KW-0732">Signal</keyword>
<dbReference type="RefSeq" id="WP_073198572.1">
    <property type="nucleotide sequence ID" value="NZ_FRCZ01000001.1"/>
</dbReference>
<dbReference type="Proteomes" id="UP000184184">
    <property type="component" value="Unassembled WGS sequence"/>
</dbReference>
<feature type="chain" id="PRO_5038959164" evidence="1">
    <location>
        <begin position="25"/>
        <end position="592"/>
    </location>
</feature>
<keyword evidence="3" id="KW-1185">Reference proteome</keyword>
<evidence type="ECO:0000313" key="2">
    <source>
        <dbReference type="EMBL" id="SHM40105.1"/>
    </source>
</evidence>
<proteinExistence type="predicted"/>
<feature type="signal peptide" evidence="1">
    <location>
        <begin position="1"/>
        <end position="24"/>
    </location>
</feature>
<dbReference type="Gene3D" id="1.10.287.950">
    <property type="entry name" value="Methyl-accepting chemotaxis protein"/>
    <property type="match status" value="2"/>
</dbReference>
<dbReference type="NCBIfam" id="TIGR03057">
    <property type="entry name" value="xxxLxxG_by_4"/>
    <property type="match status" value="1"/>
</dbReference>
<dbReference type="EMBL" id="FRCZ01000001">
    <property type="protein sequence ID" value="SHM40105.1"/>
    <property type="molecule type" value="Genomic_DNA"/>
</dbReference>
<sequence length="592" mass="65616">MIIKRILVVFTISILLLSTVTVVAASPKVEKDEVVYTTLQPNGAQQEMYVVNSFEVDETSDITDYGNYTMVKNLTDLSEMKKSDDEISFTASEDTFYYQGNLEGKPLPWEFDISYQLDGEKVTPEDMVGKDGHLKIEIETSINEDVNPIFVENYLLQIALTVDAEKYQEIVAEEGTIANAGKNKQITFTVMPDQEKNLVMEADVTDFELEAIEITGIPSSMSIESPDVDEMTEDFQSLTDATEEIDNGVGELKNGITDLNSGMNELKNGSNEYKNGIVELNNGSSDLINGSASINEALSSINTSLDQEMSMGDFSELQEGLAQVADGLREIEKGLTNLNDNYTKAYQTLDESMNDIPAYDITEEDIKNISGKLEEEQDREVVQKLAETFKASQQAKGTYDAAKEAFAAVSPTLKEVSGSQIEMAKSLETMASEIATASEEMNIQESMAELQEGLSSLSTNYQSFHGGLVEYTNGVGELSQAYQDFHQGVVGISDGTSELENGASELHEGTSELADSTSDLPDQMQEEIDEMINEYDKSDFDAESFVSDKNENVQSVQFVIKTEAITKQEQEEEEEEIQEEKGFWDKLLDLFR</sequence>
<organism evidence="2 3">
    <name type="scientific">Gracilibacillus kekensis</name>
    <dbReference type="NCBI Taxonomy" id="1027249"/>
    <lineage>
        <taxon>Bacteria</taxon>
        <taxon>Bacillati</taxon>
        <taxon>Bacillota</taxon>
        <taxon>Bacilli</taxon>
        <taxon>Bacillales</taxon>
        <taxon>Bacillaceae</taxon>
        <taxon>Gracilibacillus</taxon>
    </lineage>
</organism>
<reference evidence="2 3" key="1">
    <citation type="submission" date="2016-11" db="EMBL/GenBank/DDBJ databases">
        <authorList>
            <person name="Jaros S."/>
            <person name="Januszkiewicz K."/>
            <person name="Wedrychowicz H."/>
        </authorList>
    </citation>
    <scope>NUCLEOTIDE SEQUENCE [LARGE SCALE GENOMIC DNA]</scope>
    <source>
        <strain evidence="2 3">CGMCC 1.10681</strain>
    </source>
</reference>
<accession>A0A1M7IHG7</accession>
<dbReference type="InterPro" id="IPR023908">
    <property type="entry name" value="xxxLxxG_rpt"/>
</dbReference>
<dbReference type="AlphaFoldDB" id="A0A1M7IHG7"/>
<name>A0A1M7IHG7_9BACI</name>